<accession>A0A1C9EGE2</accession>
<proteinExistence type="predicted"/>
<protein>
    <recommendedName>
        <fullName evidence="2">BLOC-1-related complex subunit 5</fullName>
    </recommendedName>
</protein>
<sequence>MESMPSDAESNVSGFIRYSDKKFKHLYKSMIQNMEIINQDIIQVEKNMKNIVEQAGPLETQLSALLHTLPKPNLTLPMETE</sequence>
<name>A0A1C9EGE2_BICAN</name>
<evidence type="ECO:0000313" key="1">
    <source>
        <dbReference type="EMBL" id="AON96561.1"/>
    </source>
</evidence>
<evidence type="ECO:0008006" key="2">
    <source>
        <dbReference type="Google" id="ProtNLM"/>
    </source>
</evidence>
<dbReference type="EMBL" id="KX778609">
    <property type="protein sequence ID" value="AON96561.1"/>
    <property type="molecule type" value="Genomic_DNA"/>
</dbReference>
<dbReference type="AlphaFoldDB" id="A0A1C9EGE2"/>
<reference evidence="1" key="1">
    <citation type="submission" date="2016-08" db="EMBL/GenBank/DDBJ databases">
        <authorList>
            <person name="Seilhamer J.J."/>
        </authorList>
    </citation>
    <scope>NUCLEOTIDE SEQUENCE</scope>
</reference>
<organism evidence="1">
    <name type="scientific">Bicyclus anynana</name>
    <name type="common">Squinting bush brown butterfly</name>
    <dbReference type="NCBI Taxonomy" id="110368"/>
    <lineage>
        <taxon>Eukaryota</taxon>
        <taxon>Metazoa</taxon>
        <taxon>Ecdysozoa</taxon>
        <taxon>Arthropoda</taxon>
        <taxon>Hexapoda</taxon>
        <taxon>Insecta</taxon>
        <taxon>Pterygota</taxon>
        <taxon>Neoptera</taxon>
        <taxon>Endopterygota</taxon>
        <taxon>Lepidoptera</taxon>
        <taxon>Glossata</taxon>
        <taxon>Ditrysia</taxon>
        <taxon>Papilionoidea</taxon>
        <taxon>Nymphalidae</taxon>
        <taxon>Satyrinae</taxon>
        <taxon>Satyrini</taxon>
        <taxon>Mycalesina</taxon>
        <taxon>Bicyclus</taxon>
    </lineage>
</organism>